<name>A0A2T4ZIR3_9HYPH</name>
<protein>
    <submittedName>
        <fullName evidence="2">Uncharacterized protein</fullName>
    </submittedName>
</protein>
<keyword evidence="3" id="KW-1185">Reference proteome</keyword>
<gene>
    <name evidence="2" type="ORF">C8P69_101554</name>
</gene>
<dbReference type="Proteomes" id="UP000241808">
    <property type="component" value="Unassembled WGS sequence"/>
</dbReference>
<evidence type="ECO:0000313" key="3">
    <source>
        <dbReference type="Proteomes" id="UP000241808"/>
    </source>
</evidence>
<comment type="caution">
    <text evidence="2">The sequence shown here is derived from an EMBL/GenBank/DDBJ whole genome shotgun (WGS) entry which is preliminary data.</text>
</comment>
<accession>A0A2T4ZIR3</accession>
<dbReference type="AlphaFoldDB" id="A0A2T4ZIR3"/>
<dbReference type="EMBL" id="PZZL01000001">
    <property type="protein sequence ID" value="PTM61882.1"/>
    <property type="molecule type" value="Genomic_DNA"/>
</dbReference>
<evidence type="ECO:0000256" key="1">
    <source>
        <dbReference type="SAM" id="MobiDB-lite"/>
    </source>
</evidence>
<proteinExistence type="predicted"/>
<organism evidence="2 3">
    <name type="scientific">Phreatobacter oligotrophus</name>
    <dbReference type="NCBI Taxonomy" id="1122261"/>
    <lineage>
        <taxon>Bacteria</taxon>
        <taxon>Pseudomonadati</taxon>
        <taxon>Pseudomonadota</taxon>
        <taxon>Alphaproteobacteria</taxon>
        <taxon>Hyphomicrobiales</taxon>
        <taxon>Phreatobacteraceae</taxon>
        <taxon>Phreatobacter</taxon>
    </lineage>
</organism>
<feature type="compositionally biased region" description="Pro residues" evidence="1">
    <location>
        <begin position="108"/>
        <end position="118"/>
    </location>
</feature>
<feature type="compositionally biased region" description="Pro residues" evidence="1">
    <location>
        <begin position="88"/>
        <end position="100"/>
    </location>
</feature>
<sequence length="226" mass="24250">MRAQAERADSRSVTITMPETVYTRLVEQARKFGRTPAARATELFMAAYAAHHGPTGMKEMDEAVERLNAASKASTGRPAVVAAEIPLPPVPLLPASPPPDPRAEPRGEPPPSPPPRPPTQFEAAVAALTPRALALRKRYGLTPSEACLLDAMVGGRCLSPFVVHVDLPAALRPSTEAAFRVAMARLRKKVPLSFDELQNVPNVGYRLSPPTRDRFIAETAPADAAP</sequence>
<reference evidence="2 3" key="1">
    <citation type="submission" date="2018-04" db="EMBL/GenBank/DDBJ databases">
        <title>Genomic Encyclopedia of Archaeal and Bacterial Type Strains, Phase II (KMG-II): from individual species to whole genera.</title>
        <authorList>
            <person name="Goeker M."/>
        </authorList>
    </citation>
    <scope>NUCLEOTIDE SEQUENCE [LARGE SCALE GENOMIC DNA]</scope>
    <source>
        <strain evidence="2 3">DSM 25521</strain>
    </source>
</reference>
<evidence type="ECO:0000313" key="2">
    <source>
        <dbReference type="EMBL" id="PTM61882.1"/>
    </source>
</evidence>
<feature type="region of interest" description="Disordered" evidence="1">
    <location>
        <begin position="88"/>
        <end position="120"/>
    </location>
</feature>